<gene>
    <name evidence="3" type="ORF">SAMN05216227_11131</name>
</gene>
<dbReference type="SMART" id="SM00448">
    <property type="entry name" value="REC"/>
    <property type="match status" value="1"/>
</dbReference>
<evidence type="ECO:0000256" key="1">
    <source>
        <dbReference type="PROSITE-ProRule" id="PRU00169"/>
    </source>
</evidence>
<dbReference type="EMBL" id="FOCO01000113">
    <property type="protein sequence ID" value="SEO34692.1"/>
    <property type="molecule type" value="Genomic_DNA"/>
</dbReference>
<dbReference type="PROSITE" id="PS50110">
    <property type="entry name" value="RESPONSE_REGULATORY"/>
    <property type="match status" value="1"/>
</dbReference>
<reference evidence="3 4" key="1">
    <citation type="submission" date="2016-10" db="EMBL/GenBank/DDBJ databases">
        <authorList>
            <person name="de Groot N.N."/>
        </authorList>
    </citation>
    <scope>NUCLEOTIDE SEQUENCE [LARGE SCALE GENOMIC DNA]</scope>
    <source>
        <strain evidence="3 4">CGMCC 1.10836</strain>
    </source>
</reference>
<dbReference type="InterPro" id="IPR051015">
    <property type="entry name" value="EvgA-like"/>
</dbReference>
<evidence type="ECO:0000313" key="4">
    <source>
        <dbReference type="Proteomes" id="UP000183002"/>
    </source>
</evidence>
<dbReference type="Pfam" id="PF00072">
    <property type="entry name" value="Response_reg"/>
    <property type="match status" value="1"/>
</dbReference>
<keyword evidence="1" id="KW-0597">Phosphoprotein</keyword>
<name>A0A1H8NYL6_9RHOB</name>
<dbReference type="InterPro" id="IPR011006">
    <property type="entry name" value="CheY-like_superfamily"/>
</dbReference>
<keyword evidence="4" id="KW-1185">Reference proteome</keyword>
<feature type="modified residue" description="4-aspartylphosphate" evidence="1">
    <location>
        <position position="68"/>
    </location>
</feature>
<dbReference type="CDD" id="cd17535">
    <property type="entry name" value="REC_NarL-like"/>
    <property type="match status" value="1"/>
</dbReference>
<dbReference type="InterPro" id="IPR001789">
    <property type="entry name" value="Sig_transdc_resp-reg_receiver"/>
</dbReference>
<organism evidence="3 4">
    <name type="scientific">Pseudorhodobacter antarcticus</name>
    <dbReference type="NCBI Taxonomy" id="1077947"/>
    <lineage>
        <taxon>Bacteria</taxon>
        <taxon>Pseudomonadati</taxon>
        <taxon>Pseudomonadota</taxon>
        <taxon>Alphaproteobacteria</taxon>
        <taxon>Rhodobacterales</taxon>
        <taxon>Paracoccaceae</taxon>
        <taxon>Pseudorhodobacter</taxon>
    </lineage>
</organism>
<dbReference type="RefSeq" id="WP_050519396.1">
    <property type="nucleotide sequence ID" value="NZ_FOCO01000113.1"/>
</dbReference>
<evidence type="ECO:0000259" key="2">
    <source>
        <dbReference type="PROSITE" id="PS50110"/>
    </source>
</evidence>
<proteinExistence type="predicted"/>
<protein>
    <submittedName>
        <fullName evidence="3">Two-component system, NarL family, nitrate/nitrite response regulator NarP</fullName>
    </submittedName>
</protein>
<dbReference type="PANTHER" id="PTHR45566:SF1">
    <property type="entry name" value="HTH-TYPE TRANSCRIPTIONAL REGULATOR YHJB-RELATED"/>
    <property type="match status" value="1"/>
</dbReference>
<evidence type="ECO:0000313" key="3">
    <source>
        <dbReference type="EMBL" id="SEO34692.1"/>
    </source>
</evidence>
<dbReference type="STRING" id="1077947.SAMN05216227_11131"/>
<dbReference type="GO" id="GO:0000160">
    <property type="term" value="P:phosphorelay signal transduction system"/>
    <property type="evidence" value="ECO:0007669"/>
    <property type="project" value="InterPro"/>
</dbReference>
<dbReference type="SUPFAM" id="SSF52172">
    <property type="entry name" value="CheY-like"/>
    <property type="match status" value="1"/>
</dbReference>
<dbReference type="InterPro" id="IPR058245">
    <property type="entry name" value="NreC/VraR/RcsB-like_REC"/>
</dbReference>
<dbReference type="Gene3D" id="3.40.50.2300">
    <property type="match status" value="1"/>
</dbReference>
<feature type="domain" description="Response regulatory" evidence="2">
    <location>
        <begin position="17"/>
        <end position="132"/>
    </location>
</feature>
<dbReference type="PANTHER" id="PTHR45566">
    <property type="entry name" value="HTH-TYPE TRANSCRIPTIONAL REGULATOR YHJB-RELATED"/>
    <property type="match status" value="1"/>
</dbReference>
<dbReference type="AlphaFoldDB" id="A0A1H8NYL6"/>
<dbReference type="Proteomes" id="UP000183002">
    <property type="component" value="Unassembled WGS sequence"/>
</dbReference>
<sequence length="148" mass="15627">MVSQDAARSLFASDSVKVLVVDDHELVAEAMSSYLSTNSGFEAVAVFDIKSALDAIKLKGPFSVILLDDDMPLLEPMESMSKLSTANGGRIAMLSGMANSHAVGRALLAGAIGFVPKTLPLKLLQDAIRLMADGEIFMPSELLRTSAA</sequence>
<accession>A0A1H8NYL6</accession>